<organism evidence="2 3">
    <name type="scientific">Camellia sinensis var. sinensis</name>
    <name type="common">China tea</name>
    <dbReference type="NCBI Taxonomy" id="542762"/>
    <lineage>
        <taxon>Eukaryota</taxon>
        <taxon>Viridiplantae</taxon>
        <taxon>Streptophyta</taxon>
        <taxon>Embryophyta</taxon>
        <taxon>Tracheophyta</taxon>
        <taxon>Spermatophyta</taxon>
        <taxon>Magnoliopsida</taxon>
        <taxon>eudicotyledons</taxon>
        <taxon>Gunneridae</taxon>
        <taxon>Pentapetalae</taxon>
        <taxon>asterids</taxon>
        <taxon>Ericales</taxon>
        <taxon>Theaceae</taxon>
        <taxon>Camellia</taxon>
    </lineage>
</organism>
<comment type="caution">
    <text evidence="2">The sequence shown here is derived from an EMBL/GenBank/DDBJ whole genome shotgun (WGS) entry which is preliminary data.</text>
</comment>
<dbReference type="PANTHER" id="PTHR31374:SF304">
    <property type="entry name" value="OS04G0537100 PROTEIN"/>
    <property type="match status" value="1"/>
</dbReference>
<dbReference type="EMBL" id="SDRB02005142">
    <property type="protein sequence ID" value="THG14691.1"/>
    <property type="molecule type" value="Genomic_DNA"/>
</dbReference>
<dbReference type="Pfam" id="PF02519">
    <property type="entry name" value="Auxin_inducible"/>
    <property type="match status" value="1"/>
</dbReference>
<dbReference type="Proteomes" id="UP000306102">
    <property type="component" value="Unassembled WGS sequence"/>
</dbReference>
<accession>A0A4S4EE94</accession>
<protein>
    <submittedName>
        <fullName evidence="2">Uncharacterized protein</fullName>
    </submittedName>
</protein>
<dbReference type="AlphaFoldDB" id="A0A4S4EE94"/>
<evidence type="ECO:0000313" key="2">
    <source>
        <dbReference type="EMBL" id="THG14691.1"/>
    </source>
</evidence>
<sequence>MGHKLVKVFKWTIHQSINRPITRSSSTIKAVTKLCDLGRALKSGAKGLCFSKSKSKSDYILVGQEIDPIEGGVPKGHLAVYVGEKEDDTHRYLVPVIYFNHPLFGKLLEEAVNEYGFDHSGGIQIPCRISEFENVRTRIAAAGGADRRIRRG</sequence>
<gene>
    <name evidence="2" type="ORF">TEA_004761</name>
</gene>
<name>A0A4S4EE94_CAMSN</name>
<reference evidence="2 3" key="1">
    <citation type="journal article" date="2018" name="Proc. Natl. Acad. Sci. U.S.A.">
        <title>Draft genome sequence of Camellia sinensis var. sinensis provides insights into the evolution of the tea genome and tea quality.</title>
        <authorList>
            <person name="Wei C."/>
            <person name="Yang H."/>
            <person name="Wang S."/>
            <person name="Zhao J."/>
            <person name="Liu C."/>
            <person name="Gao L."/>
            <person name="Xia E."/>
            <person name="Lu Y."/>
            <person name="Tai Y."/>
            <person name="She G."/>
            <person name="Sun J."/>
            <person name="Cao H."/>
            <person name="Tong W."/>
            <person name="Gao Q."/>
            <person name="Li Y."/>
            <person name="Deng W."/>
            <person name="Jiang X."/>
            <person name="Wang W."/>
            <person name="Chen Q."/>
            <person name="Zhang S."/>
            <person name="Li H."/>
            <person name="Wu J."/>
            <person name="Wang P."/>
            <person name="Li P."/>
            <person name="Shi C."/>
            <person name="Zheng F."/>
            <person name="Jian J."/>
            <person name="Huang B."/>
            <person name="Shan D."/>
            <person name="Shi M."/>
            <person name="Fang C."/>
            <person name="Yue Y."/>
            <person name="Li F."/>
            <person name="Li D."/>
            <person name="Wei S."/>
            <person name="Han B."/>
            <person name="Jiang C."/>
            <person name="Yin Y."/>
            <person name="Xia T."/>
            <person name="Zhang Z."/>
            <person name="Bennetzen J.L."/>
            <person name="Zhao S."/>
            <person name="Wan X."/>
        </authorList>
    </citation>
    <scope>NUCLEOTIDE SEQUENCE [LARGE SCALE GENOMIC DNA]</scope>
    <source>
        <strain evidence="3">cv. Shuchazao</strain>
        <tissue evidence="2">Leaf</tissue>
    </source>
</reference>
<proteinExistence type="inferred from homology"/>
<dbReference type="GO" id="GO:0009733">
    <property type="term" value="P:response to auxin"/>
    <property type="evidence" value="ECO:0007669"/>
    <property type="project" value="InterPro"/>
</dbReference>
<evidence type="ECO:0000256" key="1">
    <source>
        <dbReference type="ARBA" id="ARBA00006974"/>
    </source>
</evidence>
<dbReference type="PANTHER" id="PTHR31374">
    <property type="entry name" value="AUXIN-INDUCED PROTEIN-LIKE-RELATED"/>
    <property type="match status" value="1"/>
</dbReference>
<dbReference type="InterPro" id="IPR003676">
    <property type="entry name" value="SAUR_fam"/>
</dbReference>
<evidence type="ECO:0000313" key="3">
    <source>
        <dbReference type="Proteomes" id="UP000306102"/>
    </source>
</evidence>
<comment type="similarity">
    <text evidence="1">Belongs to the ARG7 family.</text>
</comment>
<keyword evidence="3" id="KW-1185">Reference proteome</keyword>